<dbReference type="Pfam" id="PF17829">
    <property type="entry name" value="GH115_C"/>
    <property type="match status" value="1"/>
</dbReference>
<evidence type="ECO:0000259" key="2">
    <source>
        <dbReference type="Pfam" id="PF17829"/>
    </source>
</evidence>
<dbReference type="AlphaFoldDB" id="A0A4U1C009"/>
<dbReference type="PANTHER" id="PTHR37842">
    <property type="match status" value="1"/>
</dbReference>
<dbReference type="InterPro" id="IPR031924">
    <property type="entry name" value="GH115"/>
</dbReference>
<keyword evidence="4" id="KW-1185">Reference proteome</keyword>
<dbReference type="EMBL" id="SWBP01000005">
    <property type="protein sequence ID" value="TKB96240.1"/>
    <property type="molecule type" value="Genomic_DNA"/>
</dbReference>
<name>A0A4U1C009_9SPHI</name>
<evidence type="ECO:0000256" key="1">
    <source>
        <dbReference type="ARBA" id="ARBA00022801"/>
    </source>
</evidence>
<dbReference type="InterPro" id="IPR041437">
    <property type="entry name" value="GH115_C"/>
</dbReference>
<dbReference type="SUPFAM" id="SSF55545">
    <property type="entry name" value="beta-N-acetylhexosaminidase-like domain"/>
    <property type="match status" value="1"/>
</dbReference>
<evidence type="ECO:0000313" key="4">
    <source>
        <dbReference type="Proteomes" id="UP000308181"/>
    </source>
</evidence>
<dbReference type="Gene3D" id="1.20.58.2150">
    <property type="match status" value="1"/>
</dbReference>
<organism evidence="3 4">
    <name type="scientific">Pedobacter cryophilus</name>
    <dbReference type="NCBI Taxonomy" id="2571271"/>
    <lineage>
        <taxon>Bacteria</taxon>
        <taxon>Pseudomonadati</taxon>
        <taxon>Bacteroidota</taxon>
        <taxon>Sphingobacteriia</taxon>
        <taxon>Sphingobacteriales</taxon>
        <taxon>Sphingobacteriaceae</taxon>
        <taxon>Pedobacter</taxon>
    </lineage>
</organism>
<protein>
    <recommendedName>
        <fullName evidence="2">Gylcosyl hydrolase 115 C-terminal domain-containing protein</fullName>
    </recommendedName>
</protein>
<keyword evidence="1" id="KW-0378">Hydrolase</keyword>
<reference evidence="3 4" key="1">
    <citation type="submission" date="2019-04" db="EMBL/GenBank/DDBJ databases">
        <title>Pedobacter sp. AR-3-17 sp. nov., isolated from Arctic soil.</title>
        <authorList>
            <person name="Dahal R.H."/>
            <person name="Kim D.-U."/>
        </authorList>
    </citation>
    <scope>NUCLEOTIDE SEQUENCE [LARGE SCALE GENOMIC DNA]</scope>
    <source>
        <strain evidence="3 4">AR-3-17</strain>
    </source>
</reference>
<dbReference type="Gene3D" id="2.60.120.1620">
    <property type="match status" value="1"/>
</dbReference>
<comment type="caution">
    <text evidence="3">The sequence shown here is derived from an EMBL/GenBank/DDBJ whole genome shotgun (WGS) entry which is preliminary data.</text>
</comment>
<dbReference type="RefSeq" id="WP_136827107.1">
    <property type="nucleotide sequence ID" value="NZ_SWBP01000005.1"/>
</dbReference>
<feature type="domain" description="Gylcosyl hydrolase 115 C-terminal" evidence="2">
    <location>
        <begin position="791"/>
        <end position="947"/>
    </location>
</feature>
<dbReference type="Pfam" id="PF15979">
    <property type="entry name" value="Glyco_hydro_115"/>
    <property type="match status" value="1"/>
</dbReference>
<gene>
    <name evidence="3" type="ORF">FA046_13715</name>
</gene>
<evidence type="ECO:0000313" key="3">
    <source>
        <dbReference type="EMBL" id="TKB96240.1"/>
    </source>
</evidence>
<dbReference type="Proteomes" id="UP000308181">
    <property type="component" value="Unassembled WGS sequence"/>
</dbReference>
<dbReference type="PANTHER" id="PTHR37842:SF2">
    <property type="entry name" value="GYLCOSYL HYDROLASE 115 C-TERMINAL DOMAIN-CONTAINING PROTEIN"/>
    <property type="match status" value="1"/>
</dbReference>
<dbReference type="InterPro" id="IPR042301">
    <property type="entry name" value="GH115_sf"/>
</dbReference>
<dbReference type="GO" id="GO:0016787">
    <property type="term" value="F:hydrolase activity"/>
    <property type="evidence" value="ECO:0007669"/>
    <property type="project" value="UniProtKB-KW"/>
</dbReference>
<dbReference type="OrthoDB" id="8727830at2"/>
<accession>A0A4U1C009</accession>
<dbReference type="Gene3D" id="3.30.379.10">
    <property type="entry name" value="Chitobiase/beta-hexosaminidase domain 2-like"/>
    <property type="match status" value="1"/>
</dbReference>
<dbReference type="InterPro" id="IPR029018">
    <property type="entry name" value="Hex-like_dom2"/>
</dbReference>
<dbReference type="GO" id="GO:0005975">
    <property type="term" value="P:carbohydrate metabolic process"/>
    <property type="evidence" value="ECO:0007669"/>
    <property type="project" value="UniProtKB-ARBA"/>
</dbReference>
<sequence length="953" mass="109431">MVKSNSRFIFKKFILFLKGGFFCLFLFFCSPLKAQNFEIFTSKHKVSIVYSRQSVKLDSITAHLLAKDIYAVSGYLPLVYTDVKEAKGNVIILGNSQHSPAQSFPEYDASLLKNKWEVFSFVLLKRPNEKIKQALVITGSDARGLAYGVFHLSEKMGINPWYDWADVHPEKRKSLIINIKDTISKTPSVKYRGIFLNDEDWGLRPWAANNIDTALKNIGPKTYARIFELLLRLKANMIWPAMHPGTKAFFNIPENLAVAKAYEIIVGSSHAEPMLRNNVDEWKETSMGAFNYVSNPSVINNYWQKRIEETQGLQAIYSLGIRGVHDSGMEGVKNNKEAIKVLGDVFKAQRNMLSNALNKDLQVIPQALTLYKEVLDIYDEGLNVPEDVTLVWPDDNYGYIRRLGNLKENKRSGGAGVYYHISYWGRPHDYLWLSTTPPALVHQEMLKAYQNEAKNMWIVNVGDIKPSEYQTQLFLDMAYEMEPFQKNDYLKQHLTNWLQQIFKLEETQNLTHIMQAHYQLALERKPEFMGWSQTEPTTQIQQTKYNHFAHGDEAQKRIQAYLTLENQVAEAKNKIPLHLHDAFYQLIEYPVIGASNMNKKFIYHDKSMFYGKQGRLSAKSYTDSMFLAYENIQKATIFYNSTLSKGKWAGMMSAEPRNLPVFALPKTTIEMVPQKTVWNIAVDGASNLESDTLIAPTFYGKADEKFFIDIFLQKDVLINWKAETPTNWIKFSQNQGTLNAKQNQYRIWLKPNLRKLPKSNQIADVQIKTNQGNKVIRLNYQVNDKKLEGIFKEQNGYVSIFAANYSNKFGDKWQLIEGLGYSGKVMSSGNLPLTKPDSLVLTYQFYNSTSAKAKISVFTVPTLPLNNELKLRYAIRIDKGEWKEVNFETFGRSNQWKENVLSNITKKDFDFPKLAVGIHELEIKALDPQVMIDRILIDMGGLKPAYSVIKETK</sequence>
<proteinExistence type="predicted"/>
<dbReference type="Gene3D" id="3.20.20.520">
    <property type="entry name" value="Glycosyl hydrolase family 115"/>
    <property type="match status" value="1"/>
</dbReference>